<keyword evidence="2" id="KW-0238">DNA-binding</keyword>
<evidence type="ECO:0000256" key="2">
    <source>
        <dbReference type="ARBA" id="ARBA00023125"/>
    </source>
</evidence>
<dbReference type="GO" id="GO:0003677">
    <property type="term" value="F:DNA binding"/>
    <property type="evidence" value="ECO:0007669"/>
    <property type="project" value="UniProtKB-KW"/>
</dbReference>
<evidence type="ECO:0000256" key="4">
    <source>
        <dbReference type="SAM" id="MobiDB-lite"/>
    </source>
</evidence>
<feature type="compositionally biased region" description="Polar residues" evidence="4">
    <location>
        <begin position="324"/>
        <end position="336"/>
    </location>
</feature>
<dbReference type="GO" id="GO:0031491">
    <property type="term" value="F:nucleosome binding"/>
    <property type="evidence" value="ECO:0007669"/>
    <property type="project" value="TreeGrafter"/>
</dbReference>
<feature type="domain" description="DNTTIP1 dimerisation" evidence="5">
    <location>
        <begin position="77"/>
        <end position="136"/>
    </location>
</feature>
<feature type="compositionally biased region" description="Basic and acidic residues" evidence="4">
    <location>
        <begin position="11"/>
        <end position="55"/>
    </location>
</feature>
<feature type="compositionally biased region" description="Basic and acidic residues" evidence="4">
    <location>
        <begin position="153"/>
        <end position="165"/>
    </location>
</feature>
<dbReference type="InterPro" id="IPR049121">
    <property type="entry name" value="TdIF1_C"/>
</dbReference>
<dbReference type="AlphaFoldDB" id="A0AAD9VH07"/>
<dbReference type="InterPro" id="IPR041384">
    <property type="entry name" value="DNTTIP1_dimer"/>
</dbReference>
<gene>
    <name evidence="7" type="ORF">P5673_000291</name>
</gene>
<proteinExistence type="predicted"/>
<feature type="domain" description="TdIF1 C-terminal" evidence="6">
    <location>
        <begin position="187"/>
        <end position="283"/>
    </location>
</feature>
<comment type="caution">
    <text evidence="7">The sequence shown here is derived from an EMBL/GenBank/DDBJ whole genome shotgun (WGS) entry which is preliminary data.</text>
</comment>
<feature type="region of interest" description="Disordered" evidence="4">
    <location>
        <begin position="1"/>
        <end position="73"/>
    </location>
</feature>
<evidence type="ECO:0000313" key="8">
    <source>
        <dbReference type="Proteomes" id="UP001249851"/>
    </source>
</evidence>
<reference evidence="7" key="2">
    <citation type="journal article" date="2023" name="Science">
        <title>Genomic signatures of disease resistance in endangered staghorn corals.</title>
        <authorList>
            <person name="Vollmer S.V."/>
            <person name="Selwyn J.D."/>
            <person name="Despard B.A."/>
            <person name="Roesel C.L."/>
        </authorList>
    </citation>
    <scope>NUCLEOTIDE SEQUENCE</scope>
    <source>
        <strain evidence="7">K2</strain>
    </source>
</reference>
<evidence type="ECO:0000313" key="7">
    <source>
        <dbReference type="EMBL" id="KAK2574156.1"/>
    </source>
</evidence>
<evidence type="ECO:0000256" key="3">
    <source>
        <dbReference type="ARBA" id="ARBA00023242"/>
    </source>
</evidence>
<dbReference type="PANTHER" id="PTHR23399">
    <property type="entry name" value="DEOXYNUCLEOTIDYLTRANSFERASE TERMINAL-INTERACTING PROTEIN 1"/>
    <property type="match status" value="1"/>
</dbReference>
<feature type="region of interest" description="Disordered" evidence="4">
    <location>
        <begin position="288"/>
        <end position="336"/>
    </location>
</feature>
<comment type="subcellular location">
    <subcellularLocation>
        <location evidence="1">Nucleus</location>
    </subcellularLocation>
</comment>
<dbReference type="Pfam" id="PF21229">
    <property type="entry name" value="TdIF1_2nd"/>
    <property type="match status" value="1"/>
</dbReference>
<keyword evidence="8" id="KW-1185">Reference proteome</keyword>
<accession>A0AAD9VH07</accession>
<keyword evidence="3" id="KW-0539">Nucleus</keyword>
<evidence type="ECO:0000256" key="1">
    <source>
        <dbReference type="ARBA" id="ARBA00004123"/>
    </source>
</evidence>
<feature type="compositionally biased region" description="Basic and acidic residues" evidence="4">
    <location>
        <begin position="292"/>
        <end position="323"/>
    </location>
</feature>
<evidence type="ECO:0000259" key="6">
    <source>
        <dbReference type="Pfam" id="PF21229"/>
    </source>
</evidence>
<dbReference type="GO" id="GO:0005634">
    <property type="term" value="C:nucleus"/>
    <property type="evidence" value="ECO:0007669"/>
    <property type="project" value="UniProtKB-SubCell"/>
</dbReference>
<reference evidence="7" key="1">
    <citation type="journal article" date="2023" name="G3 (Bethesda)">
        <title>Whole genome assembly and annotation of the endangered Caribbean coral Acropora cervicornis.</title>
        <authorList>
            <person name="Selwyn J.D."/>
            <person name="Vollmer S.V."/>
        </authorList>
    </citation>
    <scope>NUCLEOTIDE SEQUENCE</scope>
    <source>
        <strain evidence="7">K2</strain>
    </source>
</reference>
<dbReference type="InterPro" id="IPR026064">
    <property type="entry name" value="TdIF1"/>
</dbReference>
<organism evidence="7 8">
    <name type="scientific">Acropora cervicornis</name>
    <name type="common">Staghorn coral</name>
    <dbReference type="NCBI Taxonomy" id="6130"/>
    <lineage>
        <taxon>Eukaryota</taxon>
        <taxon>Metazoa</taxon>
        <taxon>Cnidaria</taxon>
        <taxon>Anthozoa</taxon>
        <taxon>Hexacorallia</taxon>
        <taxon>Scleractinia</taxon>
        <taxon>Astrocoeniina</taxon>
        <taxon>Acroporidae</taxon>
        <taxon>Acropora</taxon>
    </lineage>
</organism>
<sequence length="336" mass="38630">MAEVPGAYSFREMKMNNDEGCGIKRESRKQKEFESSTNDDQKESKKSKPSPDHECNPFNMTAKNFPKRRGSTVSANKALELVRAALQPSLNAEIEAVLKSYQEMFRMAARNIKDNTSESVSEEQIKSVLRRSLDELRYERGDSPVTNKKKRTRPDPCKEREESPLKSSKLESKIVACDWDPDSINEDTEFIMGVKANKALGFAATRGKLYYRHPELFKYSGDSDDKLWLYEQNELPITGGKAFLMIANDIRKLAGHEDYRNVEGLNLDEIKGFKVPPQMLEKMKNHMRKVKREAMARAEARDKVKNDISETPEKKHVEERQQHSETSNSDNKPFQE</sequence>
<feature type="region of interest" description="Disordered" evidence="4">
    <location>
        <begin position="138"/>
        <end position="165"/>
    </location>
</feature>
<dbReference type="PANTHER" id="PTHR23399:SF2">
    <property type="entry name" value="DEOXYNUCLEOTIDYLTRANSFERASE TERMINAL-INTERACTING PROTEIN 1"/>
    <property type="match status" value="1"/>
</dbReference>
<protein>
    <submittedName>
        <fullName evidence="7">Deoxynucleotidyltransferase terminal-interacting protein 1</fullName>
    </submittedName>
</protein>
<dbReference type="Proteomes" id="UP001249851">
    <property type="component" value="Unassembled WGS sequence"/>
</dbReference>
<name>A0AAD9VH07_ACRCE</name>
<dbReference type="EMBL" id="JARQWQ010000001">
    <property type="protein sequence ID" value="KAK2574156.1"/>
    <property type="molecule type" value="Genomic_DNA"/>
</dbReference>
<dbReference type="Pfam" id="PF18192">
    <property type="entry name" value="DNTTIP1_dimer"/>
    <property type="match status" value="1"/>
</dbReference>
<evidence type="ECO:0000259" key="5">
    <source>
        <dbReference type="Pfam" id="PF18192"/>
    </source>
</evidence>